<feature type="transmembrane region" description="Helical" evidence="1">
    <location>
        <begin position="245"/>
        <end position="269"/>
    </location>
</feature>
<evidence type="ECO:0000256" key="1">
    <source>
        <dbReference type="SAM" id="Phobius"/>
    </source>
</evidence>
<organism evidence="3 4">
    <name type="scientific">Crocodylus porosus</name>
    <name type="common">Saltwater crocodile</name>
    <name type="synonym">Estuarine crocodile</name>
    <dbReference type="NCBI Taxonomy" id="8502"/>
    <lineage>
        <taxon>Eukaryota</taxon>
        <taxon>Metazoa</taxon>
        <taxon>Chordata</taxon>
        <taxon>Craniata</taxon>
        <taxon>Vertebrata</taxon>
        <taxon>Euteleostomi</taxon>
        <taxon>Archelosauria</taxon>
        <taxon>Archosauria</taxon>
        <taxon>Crocodylia</taxon>
        <taxon>Longirostres</taxon>
        <taxon>Crocodylidae</taxon>
        <taxon>Crocodylus</taxon>
    </lineage>
</organism>
<dbReference type="AlphaFoldDB" id="A0A7M4F811"/>
<keyword evidence="1" id="KW-0812">Transmembrane</keyword>
<reference evidence="3" key="2">
    <citation type="submission" date="2025-09" db="UniProtKB">
        <authorList>
            <consortium name="Ensembl"/>
        </authorList>
    </citation>
    <scope>IDENTIFICATION</scope>
</reference>
<sequence>MQLPDHSLRTSALDLAWRPLPFEMGGKGEKLLAAAGCPFLESASQLPAPQNVTIDSHNFYNLLRWAPVQVEKGPVFYTVQYKTQSYDKWGEINCTHIAETKCNFTSTEIQSHWITFFRVRSELGDMQSDWVETNAFMAVKDTIVGPPTLKSVDSKSDSLLLNFLPPLRNVNFKVEYHVHYWEKSTDVKKTIITLNTLVKLKNLRQLTEYCFQIQAAVESSLRPYNCGLLSNTSCHQTTMSDGTKAGYILLIFLVTIFVVVGVVMGFFYLGNFNELIKAWSQPSLKIPSHFEEVCVCLFFYLPRSSVIGISIS</sequence>
<dbReference type="PANTHER" id="PTHR20859">
    <property type="entry name" value="INTERFERON/INTERLEUKIN RECEPTOR"/>
    <property type="match status" value="1"/>
</dbReference>
<dbReference type="InterPro" id="IPR050650">
    <property type="entry name" value="Type-II_Cytokine-TF_Rcpt"/>
</dbReference>
<dbReference type="InterPro" id="IPR015373">
    <property type="entry name" value="Interferon/interleukin_rcp_dom"/>
</dbReference>
<gene>
    <name evidence="3" type="primary">IFNGR2</name>
</gene>
<dbReference type="Gene3D" id="2.60.40.10">
    <property type="entry name" value="Immunoglobulins"/>
    <property type="match status" value="2"/>
</dbReference>
<keyword evidence="4" id="KW-1185">Reference proteome</keyword>
<dbReference type="Pfam" id="PF09294">
    <property type="entry name" value="Interfer-bind"/>
    <property type="match status" value="1"/>
</dbReference>
<protein>
    <submittedName>
        <fullName evidence="3">Interferon gamma receptor 2</fullName>
    </submittedName>
</protein>
<feature type="domain" description="Fibronectin type-III" evidence="2">
    <location>
        <begin position="143"/>
        <end position="241"/>
    </location>
</feature>
<dbReference type="GO" id="GO:0004896">
    <property type="term" value="F:cytokine receptor activity"/>
    <property type="evidence" value="ECO:0007669"/>
    <property type="project" value="TreeGrafter"/>
</dbReference>
<dbReference type="GeneTree" id="ENSGT00940000160503"/>
<dbReference type="InterPro" id="IPR036116">
    <property type="entry name" value="FN3_sf"/>
</dbReference>
<dbReference type="Proteomes" id="UP000594220">
    <property type="component" value="Unplaced"/>
</dbReference>
<name>A0A7M4F811_CROPO</name>
<dbReference type="Ensembl" id="ENSCPRT00005024416.1">
    <property type="protein sequence ID" value="ENSCPRP00005020888.1"/>
    <property type="gene ID" value="ENSCPRG00005014541.1"/>
</dbReference>
<keyword evidence="1" id="KW-0472">Membrane</keyword>
<dbReference type="OMA" id="YDHISIV"/>
<accession>A0A7M4F811</accession>
<dbReference type="SUPFAM" id="SSF49265">
    <property type="entry name" value="Fibronectin type III"/>
    <property type="match status" value="2"/>
</dbReference>
<dbReference type="PROSITE" id="PS50853">
    <property type="entry name" value="FN3"/>
    <property type="match status" value="2"/>
</dbReference>
<dbReference type="GO" id="GO:0005886">
    <property type="term" value="C:plasma membrane"/>
    <property type="evidence" value="ECO:0007669"/>
    <property type="project" value="TreeGrafter"/>
</dbReference>
<feature type="domain" description="Fibronectin type-III" evidence="2">
    <location>
        <begin position="48"/>
        <end position="142"/>
    </location>
</feature>
<evidence type="ECO:0000313" key="3">
    <source>
        <dbReference type="Ensembl" id="ENSCPRP00005020888.1"/>
    </source>
</evidence>
<evidence type="ECO:0000259" key="2">
    <source>
        <dbReference type="PROSITE" id="PS50853"/>
    </source>
</evidence>
<dbReference type="InterPro" id="IPR013783">
    <property type="entry name" value="Ig-like_fold"/>
</dbReference>
<dbReference type="Pfam" id="PF01108">
    <property type="entry name" value="Tissue_fac"/>
    <property type="match status" value="1"/>
</dbReference>
<keyword evidence="1" id="KW-1133">Transmembrane helix</keyword>
<dbReference type="CDD" id="cd00063">
    <property type="entry name" value="FN3"/>
    <property type="match status" value="2"/>
</dbReference>
<dbReference type="PANTHER" id="PTHR20859:SF46">
    <property type="entry name" value="INTERFERON GAMMA RECEPTOR 2"/>
    <property type="match status" value="1"/>
</dbReference>
<reference evidence="3" key="1">
    <citation type="submission" date="2025-08" db="UniProtKB">
        <authorList>
            <consortium name="Ensembl"/>
        </authorList>
    </citation>
    <scope>IDENTIFICATION</scope>
</reference>
<dbReference type="InterPro" id="IPR003961">
    <property type="entry name" value="FN3_dom"/>
</dbReference>
<proteinExistence type="predicted"/>
<evidence type="ECO:0000313" key="4">
    <source>
        <dbReference type="Proteomes" id="UP000594220"/>
    </source>
</evidence>